<comment type="catalytic activity">
    <reaction evidence="8">
        <text>L-seryl-[protein] + ATP = O-phospho-L-seryl-[protein] + ADP + H(+)</text>
        <dbReference type="Rhea" id="RHEA:17989"/>
        <dbReference type="Rhea" id="RHEA-COMP:9863"/>
        <dbReference type="Rhea" id="RHEA-COMP:11604"/>
        <dbReference type="ChEBI" id="CHEBI:15378"/>
        <dbReference type="ChEBI" id="CHEBI:29999"/>
        <dbReference type="ChEBI" id="CHEBI:30616"/>
        <dbReference type="ChEBI" id="CHEBI:83421"/>
        <dbReference type="ChEBI" id="CHEBI:456216"/>
        <dbReference type="EC" id="2.7.11.1"/>
    </reaction>
</comment>
<dbReference type="GO" id="GO:0007224">
    <property type="term" value="P:smoothened signaling pathway"/>
    <property type="evidence" value="ECO:0007669"/>
    <property type="project" value="TreeGrafter"/>
</dbReference>
<evidence type="ECO:0000256" key="10">
    <source>
        <dbReference type="SAM" id="MobiDB-lite"/>
    </source>
</evidence>
<dbReference type="PROSITE" id="PS00108">
    <property type="entry name" value="PROTEIN_KINASE_ST"/>
    <property type="match status" value="1"/>
</dbReference>
<dbReference type="PROSITE" id="PS00107">
    <property type="entry name" value="PROTEIN_KINASE_ATP"/>
    <property type="match status" value="1"/>
</dbReference>
<dbReference type="InterPro" id="IPR000719">
    <property type="entry name" value="Prot_kinase_dom"/>
</dbReference>
<evidence type="ECO:0000256" key="3">
    <source>
        <dbReference type="ARBA" id="ARBA00022679"/>
    </source>
</evidence>
<feature type="region of interest" description="Disordered" evidence="10">
    <location>
        <begin position="1"/>
        <end position="46"/>
    </location>
</feature>
<dbReference type="InterPro" id="IPR008271">
    <property type="entry name" value="Ser/Thr_kinase_AS"/>
</dbReference>
<keyword evidence="4 9" id="KW-0547">Nucleotide-binding</keyword>
<dbReference type="PANTHER" id="PTHR22983">
    <property type="entry name" value="PROTEIN KINASE RELATED"/>
    <property type="match status" value="1"/>
</dbReference>
<evidence type="ECO:0000256" key="5">
    <source>
        <dbReference type="ARBA" id="ARBA00022777"/>
    </source>
</evidence>
<reference evidence="13" key="1">
    <citation type="submission" date="2019-10" db="EMBL/GenBank/DDBJ databases">
        <title>Corvus moneduloides (New Caledonian crow) genome, bCorMon1, primary haplotype.</title>
        <authorList>
            <person name="Rutz C."/>
            <person name="Fungtammasan C."/>
            <person name="Mountcastle J."/>
            <person name="Formenti G."/>
            <person name="Chow W."/>
            <person name="Howe K."/>
            <person name="Steele M.P."/>
            <person name="Fernandes J."/>
            <person name="Gilbert M.T.P."/>
            <person name="Fedrigo O."/>
            <person name="Jarvis E.D."/>
            <person name="Gemmell N."/>
        </authorList>
    </citation>
    <scope>NUCLEOTIDE SEQUENCE [LARGE SCALE GENOMIC DNA]</scope>
</reference>
<keyword evidence="6 9" id="KW-0067">ATP-binding</keyword>
<dbReference type="InterPro" id="IPR011009">
    <property type="entry name" value="Kinase-like_dom_sf"/>
</dbReference>
<protein>
    <recommendedName>
        <fullName evidence="1">non-specific serine/threonine protein kinase</fullName>
        <ecNumber evidence="1">2.7.11.1</ecNumber>
    </recommendedName>
</protein>
<dbReference type="Proteomes" id="UP000694553">
    <property type="component" value="Unassembled WGS sequence"/>
</dbReference>
<organism evidence="12 13">
    <name type="scientific">Corvus moneduloides</name>
    <name type="common">New Caledonian crow</name>
    <dbReference type="NCBI Taxonomy" id="1196302"/>
    <lineage>
        <taxon>Eukaryota</taxon>
        <taxon>Metazoa</taxon>
        <taxon>Chordata</taxon>
        <taxon>Craniata</taxon>
        <taxon>Vertebrata</taxon>
        <taxon>Euteleostomi</taxon>
        <taxon>Archelosauria</taxon>
        <taxon>Archosauria</taxon>
        <taxon>Dinosauria</taxon>
        <taxon>Saurischia</taxon>
        <taxon>Theropoda</taxon>
        <taxon>Coelurosauria</taxon>
        <taxon>Aves</taxon>
        <taxon>Neognathae</taxon>
        <taxon>Neoaves</taxon>
        <taxon>Telluraves</taxon>
        <taxon>Australaves</taxon>
        <taxon>Passeriformes</taxon>
        <taxon>Corvoidea</taxon>
        <taxon>Corvidae</taxon>
        <taxon>Corvus</taxon>
    </lineage>
</organism>
<dbReference type="Gene3D" id="1.10.510.10">
    <property type="entry name" value="Transferase(Phosphotransferase) domain 1"/>
    <property type="match status" value="1"/>
</dbReference>
<comment type="similarity">
    <text evidence="9">Belongs to the protein kinase superfamily.</text>
</comment>
<dbReference type="Ensembl" id="ENSCMUT00000034230.1">
    <property type="protein sequence ID" value="ENSCMUP00000028012.1"/>
    <property type="gene ID" value="ENSCMUG00000018814.1"/>
</dbReference>
<dbReference type="PROSITE" id="PS50011">
    <property type="entry name" value="PROTEIN_KINASE_DOM"/>
    <property type="match status" value="1"/>
</dbReference>
<name>A0A8U7MTH7_CORMO</name>
<keyword evidence="13" id="KW-1185">Reference proteome</keyword>
<accession>A0A8U7MTH7</accession>
<feature type="compositionally biased region" description="Gly residues" evidence="10">
    <location>
        <begin position="36"/>
        <end position="46"/>
    </location>
</feature>
<evidence type="ECO:0000256" key="4">
    <source>
        <dbReference type="ARBA" id="ARBA00022741"/>
    </source>
</evidence>
<evidence type="ECO:0000256" key="8">
    <source>
        <dbReference type="ARBA" id="ARBA00048679"/>
    </source>
</evidence>
<dbReference type="AlphaFoldDB" id="A0A8U7MTH7"/>
<feature type="region of interest" description="Disordered" evidence="10">
    <location>
        <begin position="136"/>
        <end position="158"/>
    </location>
</feature>
<dbReference type="InterPro" id="IPR017441">
    <property type="entry name" value="Protein_kinase_ATP_BS"/>
</dbReference>
<evidence type="ECO:0000313" key="12">
    <source>
        <dbReference type="Ensembl" id="ENSCMUP00000028012.1"/>
    </source>
</evidence>
<evidence type="ECO:0000256" key="1">
    <source>
        <dbReference type="ARBA" id="ARBA00012513"/>
    </source>
</evidence>
<evidence type="ECO:0000256" key="2">
    <source>
        <dbReference type="ARBA" id="ARBA00022527"/>
    </source>
</evidence>
<feature type="domain" description="Protein kinase" evidence="11">
    <location>
        <begin position="183"/>
        <end position="324"/>
    </location>
</feature>
<dbReference type="SUPFAM" id="SSF56112">
    <property type="entry name" value="Protein kinase-like (PK-like)"/>
    <property type="match status" value="1"/>
</dbReference>
<proteinExistence type="inferred from homology"/>
<feature type="region of interest" description="Disordered" evidence="10">
    <location>
        <begin position="80"/>
        <end position="121"/>
    </location>
</feature>
<dbReference type="EC" id="2.7.11.1" evidence="1"/>
<evidence type="ECO:0000313" key="13">
    <source>
        <dbReference type="Proteomes" id="UP000694553"/>
    </source>
</evidence>
<dbReference type="OMA" id="RTMENYH"/>
<dbReference type="GO" id="GO:0004674">
    <property type="term" value="F:protein serine/threonine kinase activity"/>
    <property type="evidence" value="ECO:0007669"/>
    <property type="project" value="UniProtKB-KW"/>
</dbReference>
<dbReference type="PANTHER" id="PTHR22983:SF6">
    <property type="entry name" value="SERINE_THREONINE-PROTEIN KINASE 36"/>
    <property type="match status" value="1"/>
</dbReference>
<dbReference type="FunFam" id="3.30.200.20:FF:000042">
    <property type="entry name" value="Aurora kinase A"/>
    <property type="match status" value="1"/>
</dbReference>
<evidence type="ECO:0000259" key="11">
    <source>
        <dbReference type="PROSITE" id="PS50011"/>
    </source>
</evidence>
<sequence length="324" mass="34703">MGNAGRTCPGPAPPAAPPGRWTPAPPLPAAAPCGNRPGGGQTAPAGWGCGTAGVRARGRVQRPGKVRGLLPVRRLRFLTGRRHLPARPGSGSGQSVARRRLGGGSGAGAERGEAHPAARVLPSGLAARPAVRPVGRNKAWGGGRTLAQGNGRWVQPRGRGDVAPHWPLCLGSSAAPSRTMENYHILEMVGEGSFGRVYKGRRKHSAQVVALKFIPKVGRSEKELKNLQREIEIVRDLHHPNIIQMLDSFETAKEVVVVTDYAEGELFQILEDDGSFPEDQVQTIAAQLISALYYLHSHRILHRDIKPQNILLAKDGVVKLCDFG</sequence>
<keyword evidence="5" id="KW-0418">Kinase</keyword>
<dbReference type="Pfam" id="PF00069">
    <property type="entry name" value="Pkinase"/>
    <property type="match status" value="1"/>
</dbReference>
<keyword evidence="3" id="KW-0808">Transferase</keyword>
<dbReference type="GO" id="GO:0005524">
    <property type="term" value="F:ATP binding"/>
    <property type="evidence" value="ECO:0007669"/>
    <property type="project" value="UniProtKB-UniRule"/>
</dbReference>
<reference evidence="12" key="3">
    <citation type="submission" date="2025-09" db="UniProtKB">
        <authorList>
            <consortium name="Ensembl"/>
        </authorList>
    </citation>
    <scope>IDENTIFICATION</scope>
</reference>
<dbReference type="SMART" id="SM00220">
    <property type="entry name" value="S_TKc"/>
    <property type="match status" value="1"/>
</dbReference>
<reference evidence="12" key="2">
    <citation type="submission" date="2025-08" db="UniProtKB">
        <authorList>
            <consortium name="Ensembl"/>
        </authorList>
    </citation>
    <scope>IDENTIFICATION</scope>
</reference>
<evidence type="ECO:0000256" key="9">
    <source>
        <dbReference type="RuleBase" id="RU000304"/>
    </source>
</evidence>
<dbReference type="GO" id="GO:0005737">
    <property type="term" value="C:cytoplasm"/>
    <property type="evidence" value="ECO:0007669"/>
    <property type="project" value="UniProtKB-ARBA"/>
</dbReference>
<evidence type="ECO:0000256" key="7">
    <source>
        <dbReference type="ARBA" id="ARBA00047899"/>
    </source>
</evidence>
<comment type="catalytic activity">
    <reaction evidence="7">
        <text>L-threonyl-[protein] + ATP = O-phospho-L-threonyl-[protein] + ADP + H(+)</text>
        <dbReference type="Rhea" id="RHEA:46608"/>
        <dbReference type="Rhea" id="RHEA-COMP:11060"/>
        <dbReference type="Rhea" id="RHEA-COMP:11605"/>
        <dbReference type="ChEBI" id="CHEBI:15378"/>
        <dbReference type="ChEBI" id="CHEBI:30013"/>
        <dbReference type="ChEBI" id="CHEBI:30616"/>
        <dbReference type="ChEBI" id="CHEBI:61977"/>
        <dbReference type="ChEBI" id="CHEBI:456216"/>
        <dbReference type="EC" id="2.7.11.1"/>
    </reaction>
</comment>
<evidence type="ECO:0000256" key="6">
    <source>
        <dbReference type="ARBA" id="ARBA00022840"/>
    </source>
</evidence>
<keyword evidence="2 9" id="KW-0723">Serine/threonine-protein kinase</keyword>